<keyword evidence="1" id="KW-0175">Coiled coil</keyword>
<organism evidence="3 4">
    <name type="scientific">Rhizophagus irregularis</name>
    <dbReference type="NCBI Taxonomy" id="588596"/>
    <lineage>
        <taxon>Eukaryota</taxon>
        <taxon>Fungi</taxon>
        <taxon>Fungi incertae sedis</taxon>
        <taxon>Mucoromycota</taxon>
        <taxon>Glomeromycotina</taxon>
        <taxon>Glomeromycetes</taxon>
        <taxon>Glomerales</taxon>
        <taxon>Glomeraceae</taxon>
        <taxon>Rhizophagus</taxon>
    </lineage>
</organism>
<dbReference type="Proteomes" id="UP000232722">
    <property type="component" value="Unassembled WGS sequence"/>
</dbReference>
<dbReference type="AlphaFoldDB" id="A0A2N0NKQ4"/>
<dbReference type="VEuPathDB" id="FungiDB:RhiirFUN_024415"/>
<feature type="region of interest" description="Disordered" evidence="2">
    <location>
        <begin position="112"/>
        <end position="139"/>
    </location>
</feature>
<reference evidence="3 4" key="2">
    <citation type="submission" date="2017-09" db="EMBL/GenBank/DDBJ databases">
        <title>Extensive intraspecific genome diversity in a model arbuscular mycorrhizal fungus.</title>
        <authorList>
            <person name="Chen E.C."/>
            <person name="Morin E."/>
            <person name="Beaudet D."/>
            <person name="Noel J."/>
            <person name="Ndikumana S."/>
            <person name="Charron P."/>
            <person name="St-Onge C."/>
            <person name="Giorgi J."/>
            <person name="Grigoriev I.V."/>
            <person name="Roux C."/>
            <person name="Martin F.M."/>
            <person name="Corradi N."/>
        </authorList>
    </citation>
    <scope>NUCLEOTIDE SEQUENCE [LARGE SCALE GENOMIC DNA]</scope>
    <source>
        <strain evidence="3 4">A5</strain>
    </source>
</reference>
<accession>A0A2N0NKQ4</accession>
<evidence type="ECO:0000313" key="4">
    <source>
        <dbReference type="Proteomes" id="UP000232722"/>
    </source>
</evidence>
<evidence type="ECO:0000313" key="3">
    <source>
        <dbReference type="EMBL" id="PKB95145.1"/>
    </source>
</evidence>
<proteinExistence type="predicted"/>
<evidence type="ECO:0000256" key="1">
    <source>
        <dbReference type="SAM" id="Coils"/>
    </source>
</evidence>
<dbReference type="EMBL" id="LLXJ01005089">
    <property type="protein sequence ID" value="PKB95145.1"/>
    <property type="molecule type" value="Genomic_DNA"/>
</dbReference>
<name>A0A2N0NKQ4_9GLOM</name>
<protein>
    <submittedName>
        <fullName evidence="3">Uncharacterized protein</fullName>
    </submittedName>
</protein>
<comment type="caution">
    <text evidence="3">The sequence shown here is derived from an EMBL/GenBank/DDBJ whole genome shotgun (WGS) entry which is preliminary data.</text>
</comment>
<dbReference type="VEuPathDB" id="FungiDB:FUN_025048"/>
<feature type="coiled-coil region" evidence="1">
    <location>
        <begin position="82"/>
        <end position="109"/>
    </location>
</feature>
<feature type="compositionally biased region" description="Low complexity" evidence="2">
    <location>
        <begin position="126"/>
        <end position="139"/>
    </location>
</feature>
<reference evidence="3 4" key="1">
    <citation type="submission" date="2016-04" db="EMBL/GenBank/DDBJ databases">
        <title>Genome analyses suggest a sexual origin of heterokaryosis in a supposedly ancient asexual fungus.</title>
        <authorList>
            <person name="Ropars J."/>
            <person name="Sedzielewska K."/>
            <person name="Noel J."/>
            <person name="Charron P."/>
            <person name="Farinelli L."/>
            <person name="Marton T."/>
            <person name="Kruger M."/>
            <person name="Pelin A."/>
            <person name="Brachmann A."/>
            <person name="Corradi N."/>
        </authorList>
    </citation>
    <scope>NUCLEOTIDE SEQUENCE [LARGE SCALE GENOMIC DNA]</scope>
    <source>
        <strain evidence="3 4">A5</strain>
    </source>
</reference>
<sequence length="157" mass="18004">MKIYCFCRLPHLFYRENQYTYWDRNHFEEGLKPLRVFYPKISDACYTKINKKLSAKINKVNSHCTAEIASINARIENFVIKAQSILDRINNIEQIVNDLYEEKKHCEKARIVNQPETAQGQNDTESITSSVNSSSNAPSEGVSYNIGLVLNKLLSGL</sequence>
<gene>
    <name evidence="3" type="ORF">RhiirA5_437295</name>
</gene>
<feature type="compositionally biased region" description="Polar residues" evidence="2">
    <location>
        <begin position="114"/>
        <end position="125"/>
    </location>
</feature>
<dbReference type="VEuPathDB" id="FungiDB:RhiirA1_477199"/>
<evidence type="ECO:0000256" key="2">
    <source>
        <dbReference type="SAM" id="MobiDB-lite"/>
    </source>
</evidence>